<dbReference type="Proteomes" id="UP001597452">
    <property type="component" value="Unassembled WGS sequence"/>
</dbReference>
<dbReference type="RefSeq" id="WP_054752465.1">
    <property type="nucleotide sequence ID" value="NZ_JBHUMZ010000019.1"/>
</dbReference>
<name>A0ABW5Q9T0_9BACI</name>
<feature type="transmembrane region" description="Helical" evidence="1">
    <location>
        <begin position="6"/>
        <end position="25"/>
    </location>
</feature>
<feature type="transmembrane region" description="Helical" evidence="1">
    <location>
        <begin position="37"/>
        <end position="58"/>
    </location>
</feature>
<sequence length="267" mass="31289">MLMVLLVILITTVPLIWLLFSVVDYKRGKIAKVKWKGPLKLFLTLALLVLIHAIYLNIRYNIPIFINLHSASIALITVLIIGGVFSLANIITTLKVGRTHYHNPTLMWKFIGVFMLVMLTIIIWFLPAGEKMKYVRDLNFAYEKLNEKDEDIAVILASSESNCLRAESTRPRYTCDSYANVFYVKNNFDQSKEVQLSFRVFNRQEEELEVIESHIMKLEPEEIKLVITDETQELNNSWSQYSFETEETVHYYQYKKRYRDIDSDNKN</sequence>
<keyword evidence="1" id="KW-0472">Membrane</keyword>
<gene>
    <name evidence="2" type="ORF">ACFSW4_07680</name>
</gene>
<keyword evidence="3" id="KW-1185">Reference proteome</keyword>
<protein>
    <submittedName>
        <fullName evidence="2">Uncharacterized protein</fullName>
    </submittedName>
</protein>
<comment type="caution">
    <text evidence="2">The sequence shown here is derived from an EMBL/GenBank/DDBJ whole genome shotgun (WGS) entry which is preliminary data.</text>
</comment>
<evidence type="ECO:0000313" key="2">
    <source>
        <dbReference type="EMBL" id="MFD2638738.1"/>
    </source>
</evidence>
<proteinExistence type="predicted"/>
<evidence type="ECO:0000313" key="3">
    <source>
        <dbReference type="Proteomes" id="UP001597452"/>
    </source>
</evidence>
<feature type="transmembrane region" description="Helical" evidence="1">
    <location>
        <begin position="70"/>
        <end position="94"/>
    </location>
</feature>
<keyword evidence="1" id="KW-0812">Transmembrane</keyword>
<dbReference type="EMBL" id="JBHUMZ010000019">
    <property type="protein sequence ID" value="MFD2638738.1"/>
    <property type="molecule type" value="Genomic_DNA"/>
</dbReference>
<accession>A0ABW5Q9T0</accession>
<evidence type="ECO:0000256" key="1">
    <source>
        <dbReference type="SAM" id="Phobius"/>
    </source>
</evidence>
<feature type="transmembrane region" description="Helical" evidence="1">
    <location>
        <begin position="106"/>
        <end position="126"/>
    </location>
</feature>
<reference evidence="3" key="1">
    <citation type="journal article" date="2019" name="Int. J. Syst. Evol. Microbiol.">
        <title>The Global Catalogue of Microorganisms (GCM) 10K type strain sequencing project: providing services to taxonomists for standard genome sequencing and annotation.</title>
        <authorList>
            <consortium name="The Broad Institute Genomics Platform"/>
            <consortium name="The Broad Institute Genome Sequencing Center for Infectious Disease"/>
            <person name="Wu L."/>
            <person name="Ma J."/>
        </authorList>
    </citation>
    <scope>NUCLEOTIDE SEQUENCE [LARGE SCALE GENOMIC DNA]</scope>
    <source>
        <strain evidence="3">TISTR 1571</strain>
    </source>
</reference>
<organism evidence="2 3">
    <name type="scientific">Piscibacillus salipiscarius</name>
    <dbReference type="NCBI Taxonomy" id="299480"/>
    <lineage>
        <taxon>Bacteria</taxon>
        <taxon>Bacillati</taxon>
        <taxon>Bacillota</taxon>
        <taxon>Bacilli</taxon>
        <taxon>Bacillales</taxon>
        <taxon>Bacillaceae</taxon>
        <taxon>Piscibacillus</taxon>
    </lineage>
</organism>
<keyword evidence="1" id="KW-1133">Transmembrane helix</keyword>